<reference evidence="1 2" key="1">
    <citation type="journal article" date="2018" name="Sci. Rep.">
        <title>Genomic signatures of local adaptation to the degree of environmental predictability in rotifers.</title>
        <authorList>
            <person name="Franch-Gras L."/>
            <person name="Hahn C."/>
            <person name="Garcia-Roger E.M."/>
            <person name="Carmona M.J."/>
            <person name="Serra M."/>
            <person name="Gomez A."/>
        </authorList>
    </citation>
    <scope>NUCLEOTIDE SEQUENCE [LARGE SCALE GENOMIC DNA]</scope>
    <source>
        <strain evidence="1">HYR1</strain>
    </source>
</reference>
<gene>
    <name evidence="1" type="ORF">BpHYR1_045819</name>
</gene>
<evidence type="ECO:0000313" key="1">
    <source>
        <dbReference type="EMBL" id="RNA08979.1"/>
    </source>
</evidence>
<dbReference type="Proteomes" id="UP000276133">
    <property type="component" value="Unassembled WGS sequence"/>
</dbReference>
<organism evidence="1 2">
    <name type="scientific">Brachionus plicatilis</name>
    <name type="common">Marine rotifer</name>
    <name type="synonym">Brachionus muelleri</name>
    <dbReference type="NCBI Taxonomy" id="10195"/>
    <lineage>
        <taxon>Eukaryota</taxon>
        <taxon>Metazoa</taxon>
        <taxon>Spiralia</taxon>
        <taxon>Gnathifera</taxon>
        <taxon>Rotifera</taxon>
        <taxon>Eurotatoria</taxon>
        <taxon>Monogononta</taxon>
        <taxon>Pseudotrocha</taxon>
        <taxon>Ploima</taxon>
        <taxon>Brachionidae</taxon>
        <taxon>Brachionus</taxon>
    </lineage>
</organism>
<evidence type="ECO:0000313" key="2">
    <source>
        <dbReference type="Proteomes" id="UP000276133"/>
    </source>
</evidence>
<dbReference type="EMBL" id="REGN01006581">
    <property type="protein sequence ID" value="RNA08979.1"/>
    <property type="molecule type" value="Genomic_DNA"/>
</dbReference>
<dbReference type="AlphaFoldDB" id="A0A3M7QCK1"/>
<keyword evidence="2" id="KW-1185">Reference proteome</keyword>
<accession>A0A3M7QCK1</accession>
<protein>
    <submittedName>
        <fullName evidence="1">Uncharacterized protein</fullName>
    </submittedName>
</protein>
<sequence length="70" mass="8266">MKASTLFHQKKPGAKLKLRANIRKERILHIRSEALSVHTRIRNSNYREKGRGNRCFSCVFRPRATIFLEK</sequence>
<name>A0A3M7QCK1_BRAPC</name>
<comment type="caution">
    <text evidence="1">The sequence shown here is derived from an EMBL/GenBank/DDBJ whole genome shotgun (WGS) entry which is preliminary data.</text>
</comment>
<proteinExistence type="predicted"/>